<comment type="caution">
    <text evidence="7">The sequence shown here is derived from an EMBL/GenBank/DDBJ whole genome shotgun (WGS) entry which is preliminary data.</text>
</comment>
<reference evidence="7 8" key="1">
    <citation type="submission" date="2023-08" db="EMBL/GenBank/DDBJ databases">
        <title>Nocardioides seae sp. nov., a bacterium isolated from a soil.</title>
        <authorList>
            <person name="Wang X."/>
        </authorList>
    </citation>
    <scope>NUCLEOTIDE SEQUENCE [LARGE SCALE GENOMIC DNA]</scope>
    <source>
        <strain evidence="7 8">YZH12</strain>
    </source>
</reference>
<evidence type="ECO:0000313" key="7">
    <source>
        <dbReference type="EMBL" id="MDT9595243.1"/>
    </source>
</evidence>
<dbReference type="EMBL" id="JAVYII010000010">
    <property type="protein sequence ID" value="MDT9595243.1"/>
    <property type="molecule type" value="Genomic_DNA"/>
</dbReference>
<dbReference type="InterPro" id="IPR017871">
    <property type="entry name" value="ABC_transporter-like_CS"/>
</dbReference>
<keyword evidence="3" id="KW-0547">Nucleotide-binding</keyword>
<feature type="compositionally biased region" description="Basic and acidic residues" evidence="5">
    <location>
        <begin position="304"/>
        <end position="313"/>
    </location>
</feature>
<evidence type="ECO:0000259" key="6">
    <source>
        <dbReference type="PROSITE" id="PS50893"/>
    </source>
</evidence>
<dbReference type="RefSeq" id="WP_315735777.1">
    <property type="nucleotide sequence ID" value="NZ_JAVYII010000010.1"/>
</dbReference>
<dbReference type="InterPro" id="IPR050153">
    <property type="entry name" value="Metal_Ion_Import_ABC"/>
</dbReference>
<feature type="domain" description="ABC transporter" evidence="6">
    <location>
        <begin position="4"/>
        <end position="238"/>
    </location>
</feature>
<dbReference type="Gene3D" id="3.40.50.300">
    <property type="entry name" value="P-loop containing nucleotide triphosphate hydrolases"/>
    <property type="match status" value="1"/>
</dbReference>
<evidence type="ECO:0000256" key="1">
    <source>
        <dbReference type="ARBA" id="ARBA00005417"/>
    </source>
</evidence>
<keyword evidence="2" id="KW-0813">Transport</keyword>
<evidence type="ECO:0000256" key="2">
    <source>
        <dbReference type="ARBA" id="ARBA00022448"/>
    </source>
</evidence>
<dbReference type="PANTHER" id="PTHR42734">
    <property type="entry name" value="METAL TRANSPORT SYSTEM ATP-BINDING PROTEIN TM_0124-RELATED"/>
    <property type="match status" value="1"/>
</dbReference>
<dbReference type="InterPro" id="IPR027417">
    <property type="entry name" value="P-loop_NTPase"/>
</dbReference>
<keyword evidence="8" id="KW-1185">Reference proteome</keyword>
<dbReference type="SUPFAM" id="SSF52540">
    <property type="entry name" value="P-loop containing nucleoside triphosphate hydrolases"/>
    <property type="match status" value="1"/>
</dbReference>
<evidence type="ECO:0000256" key="3">
    <source>
        <dbReference type="ARBA" id="ARBA00022741"/>
    </source>
</evidence>
<protein>
    <submittedName>
        <fullName evidence="7">ABC transporter ATP-binding protein</fullName>
    </submittedName>
</protein>
<evidence type="ECO:0000313" key="8">
    <source>
        <dbReference type="Proteomes" id="UP001268542"/>
    </source>
</evidence>
<dbReference type="PROSITE" id="PS00211">
    <property type="entry name" value="ABC_TRANSPORTER_1"/>
    <property type="match status" value="1"/>
</dbReference>
<dbReference type="GO" id="GO:0005524">
    <property type="term" value="F:ATP binding"/>
    <property type="evidence" value="ECO:0007669"/>
    <property type="project" value="UniProtKB-KW"/>
</dbReference>
<dbReference type="PROSITE" id="PS50893">
    <property type="entry name" value="ABC_TRANSPORTER_2"/>
    <property type="match status" value="1"/>
</dbReference>
<dbReference type="CDD" id="cd03235">
    <property type="entry name" value="ABC_Metallic_Cations"/>
    <property type="match status" value="1"/>
</dbReference>
<proteinExistence type="inferred from homology"/>
<dbReference type="InterPro" id="IPR003593">
    <property type="entry name" value="AAA+_ATPase"/>
</dbReference>
<sequence>MSVVEVDAVTVSLDGRPIVWDADLAVEPGEFVVLMGANGSGKSTLVRAMTGILPVSAGQVRVLGTPVERLRERHRIGYVPQRGGASTGVPASVGEVVASGRVSRRRLLRPTGAADRRAVAEALEVVGLADRARERVTSLSGGQQQRVLIARALAAEPEVLFLDEPTAGVDLPNQQALADTLERLSATGATIVLVAHELGTLAGLIDRCVVLRDGRIVYDGLPLSEVEVHGTPGVPLQVGDHRDHPAQHPGPHAGPHAGAHDAQHHDQHHPHDHHDHVDRPHEPGPHDCGPGHSDSAPDISGPFDRSHHERGSA</sequence>
<comment type="similarity">
    <text evidence="1">Belongs to the ABC transporter superfamily.</text>
</comment>
<keyword evidence="4 7" id="KW-0067">ATP-binding</keyword>
<evidence type="ECO:0000256" key="5">
    <source>
        <dbReference type="SAM" id="MobiDB-lite"/>
    </source>
</evidence>
<name>A0ABU3Q158_9ACTN</name>
<feature type="compositionally biased region" description="Basic and acidic residues" evidence="5">
    <location>
        <begin position="272"/>
        <end position="285"/>
    </location>
</feature>
<evidence type="ECO:0000256" key="4">
    <source>
        <dbReference type="ARBA" id="ARBA00022840"/>
    </source>
</evidence>
<gene>
    <name evidence="7" type="ORF">RDV89_19300</name>
</gene>
<dbReference type="PANTHER" id="PTHR42734:SF5">
    <property type="entry name" value="IRON TRANSPORT SYSTEM ATP-BINDING PROTEIN HI_0361-RELATED"/>
    <property type="match status" value="1"/>
</dbReference>
<dbReference type="Proteomes" id="UP001268542">
    <property type="component" value="Unassembled WGS sequence"/>
</dbReference>
<organism evidence="7 8">
    <name type="scientific">Nocardioides imazamoxiresistens</name>
    <dbReference type="NCBI Taxonomy" id="3231893"/>
    <lineage>
        <taxon>Bacteria</taxon>
        <taxon>Bacillati</taxon>
        <taxon>Actinomycetota</taxon>
        <taxon>Actinomycetes</taxon>
        <taxon>Propionibacteriales</taxon>
        <taxon>Nocardioidaceae</taxon>
        <taxon>Nocardioides</taxon>
    </lineage>
</organism>
<dbReference type="Pfam" id="PF00005">
    <property type="entry name" value="ABC_tran"/>
    <property type="match status" value="1"/>
</dbReference>
<dbReference type="SMART" id="SM00382">
    <property type="entry name" value="AAA"/>
    <property type="match status" value="1"/>
</dbReference>
<dbReference type="InterPro" id="IPR003439">
    <property type="entry name" value="ABC_transporter-like_ATP-bd"/>
</dbReference>
<feature type="compositionally biased region" description="Low complexity" evidence="5">
    <location>
        <begin position="247"/>
        <end position="257"/>
    </location>
</feature>
<feature type="region of interest" description="Disordered" evidence="5">
    <location>
        <begin position="232"/>
        <end position="313"/>
    </location>
</feature>
<accession>A0ABU3Q158</accession>